<evidence type="ECO:0000256" key="2">
    <source>
        <dbReference type="ARBA" id="ARBA00022801"/>
    </source>
</evidence>
<dbReference type="GO" id="GO:0016787">
    <property type="term" value="F:hydrolase activity"/>
    <property type="evidence" value="ECO:0007669"/>
    <property type="project" value="UniProtKB-KW"/>
</dbReference>
<feature type="domain" description="Nudix hydrolase" evidence="3">
    <location>
        <begin position="4"/>
        <end position="144"/>
    </location>
</feature>
<dbReference type="Proteomes" id="UP000176260">
    <property type="component" value="Unassembled WGS sequence"/>
</dbReference>
<name>A0A1G1XLY4_9BACT</name>
<proteinExistence type="predicted"/>
<reference evidence="4 5" key="1">
    <citation type="journal article" date="2016" name="Nat. Commun.">
        <title>Thousands of microbial genomes shed light on interconnected biogeochemical processes in an aquifer system.</title>
        <authorList>
            <person name="Anantharaman K."/>
            <person name="Brown C.T."/>
            <person name="Hug L.A."/>
            <person name="Sharon I."/>
            <person name="Castelle C.J."/>
            <person name="Probst A.J."/>
            <person name="Thomas B.C."/>
            <person name="Singh A."/>
            <person name="Wilkins M.J."/>
            <person name="Karaoz U."/>
            <person name="Brodie E.L."/>
            <person name="Williams K.H."/>
            <person name="Hubbard S.S."/>
            <person name="Banfield J.F."/>
        </authorList>
    </citation>
    <scope>NUCLEOTIDE SEQUENCE [LARGE SCALE GENOMIC DNA]</scope>
</reference>
<dbReference type="Pfam" id="PF00293">
    <property type="entry name" value="NUDIX"/>
    <property type="match status" value="1"/>
</dbReference>
<dbReference type="InterPro" id="IPR000086">
    <property type="entry name" value="NUDIX_hydrolase_dom"/>
</dbReference>
<dbReference type="PANTHER" id="PTHR43046:SF14">
    <property type="entry name" value="MUTT_NUDIX FAMILY PROTEIN"/>
    <property type="match status" value="1"/>
</dbReference>
<dbReference type="InterPro" id="IPR020084">
    <property type="entry name" value="NUDIX_hydrolase_CS"/>
</dbReference>
<evidence type="ECO:0000259" key="3">
    <source>
        <dbReference type="PROSITE" id="PS51462"/>
    </source>
</evidence>
<evidence type="ECO:0000256" key="1">
    <source>
        <dbReference type="ARBA" id="ARBA00001946"/>
    </source>
</evidence>
<dbReference type="CDD" id="cd03674">
    <property type="entry name" value="NUDIX_Hydrolase"/>
    <property type="match status" value="1"/>
</dbReference>
<comment type="caution">
    <text evidence="4">The sequence shown here is derived from an EMBL/GenBank/DDBJ whole genome shotgun (WGS) entry which is preliminary data.</text>
</comment>
<dbReference type="Gene3D" id="3.90.79.10">
    <property type="entry name" value="Nucleoside Triphosphate Pyrophosphohydrolase"/>
    <property type="match status" value="1"/>
</dbReference>
<gene>
    <name evidence="4" type="ORF">A2Y67_00910</name>
</gene>
<dbReference type="EMBL" id="MHIA01000033">
    <property type="protein sequence ID" value="OGY41145.1"/>
    <property type="molecule type" value="Genomic_DNA"/>
</dbReference>
<evidence type="ECO:0000313" key="5">
    <source>
        <dbReference type="Proteomes" id="UP000176260"/>
    </source>
</evidence>
<keyword evidence="2" id="KW-0378">Hydrolase</keyword>
<dbReference type="AlphaFoldDB" id="A0A1G1XLY4"/>
<dbReference type="PROSITE" id="PS51462">
    <property type="entry name" value="NUDIX"/>
    <property type="match status" value="1"/>
</dbReference>
<sequence>MEITRHFTATTLIVHQNKVLLHLHKKLNIWIPVGGHIDRDELPQETALREIKEESGLEVKLYNPDKQIEMGDVRQLIRPMYILLENINQFHQHIDFIYYAQADTFELNPQNDETNNLKWFAIDEVKQLAGAPENVKKLSLEAIRMLSNFA</sequence>
<accession>A0A1G1XLY4</accession>
<evidence type="ECO:0000313" key="4">
    <source>
        <dbReference type="EMBL" id="OGY41145.1"/>
    </source>
</evidence>
<comment type="cofactor">
    <cofactor evidence="1">
        <name>Mg(2+)</name>
        <dbReference type="ChEBI" id="CHEBI:18420"/>
    </cofactor>
</comment>
<dbReference type="PANTHER" id="PTHR43046">
    <property type="entry name" value="GDP-MANNOSE MANNOSYL HYDROLASE"/>
    <property type="match status" value="1"/>
</dbReference>
<dbReference type="InterPro" id="IPR015797">
    <property type="entry name" value="NUDIX_hydrolase-like_dom_sf"/>
</dbReference>
<dbReference type="PROSITE" id="PS00893">
    <property type="entry name" value="NUDIX_BOX"/>
    <property type="match status" value="1"/>
</dbReference>
<protein>
    <recommendedName>
        <fullName evidence="3">Nudix hydrolase domain-containing protein</fullName>
    </recommendedName>
</protein>
<dbReference type="SUPFAM" id="SSF55811">
    <property type="entry name" value="Nudix"/>
    <property type="match status" value="1"/>
</dbReference>
<organism evidence="4 5">
    <name type="scientific">Candidatus Buchananbacteria bacterium RBG_13_39_9</name>
    <dbReference type="NCBI Taxonomy" id="1797531"/>
    <lineage>
        <taxon>Bacteria</taxon>
        <taxon>Candidatus Buchananiibacteriota</taxon>
    </lineage>
</organism>